<gene>
    <name evidence="4" type="ORF">C7M71_028345</name>
</gene>
<keyword evidence="2" id="KW-0012">Acyltransferase</keyword>
<proteinExistence type="predicted"/>
<evidence type="ECO:0000259" key="3">
    <source>
        <dbReference type="PROSITE" id="PS51186"/>
    </source>
</evidence>
<name>A0A345T406_9ACTN</name>
<dbReference type="Gene3D" id="3.40.630.30">
    <property type="match status" value="1"/>
</dbReference>
<dbReference type="InterPro" id="IPR000182">
    <property type="entry name" value="GNAT_dom"/>
</dbReference>
<dbReference type="PANTHER" id="PTHR43877">
    <property type="entry name" value="AMINOALKYLPHOSPHONATE N-ACETYLTRANSFERASE-RELATED-RELATED"/>
    <property type="match status" value="1"/>
</dbReference>
<dbReference type="GO" id="GO:0016747">
    <property type="term" value="F:acyltransferase activity, transferring groups other than amino-acyl groups"/>
    <property type="evidence" value="ECO:0007669"/>
    <property type="project" value="InterPro"/>
</dbReference>
<dbReference type="Pfam" id="PF00583">
    <property type="entry name" value="Acetyltransf_1"/>
    <property type="match status" value="1"/>
</dbReference>
<protein>
    <submittedName>
        <fullName evidence="4">N-acetyltransferase</fullName>
    </submittedName>
</protein>
<dbReference type="Proteomes" id="UP000249340">
    <property type="component" value="Chromosome"/>
</dbReference>
<dbReference type="RefSeq" id="WP_111491220.1">
    <property type="nucleotide sequence ID" value="NZ_CP031264.1"/>
</dbReference>
<dbReference type="EMBL" id="CP031264">
    <property type="protein sequence ID" value="AXI80711.1"/>
    <property type="molecule type" value="Genomic_DNA"/>
</dbReference>
<evidence type="ECO:0000313" key="5">
    <source>
        <dbReference type="Proteomes" id="UP000249340"/>
    </source>
</evidence>
<dbReference type="OrthoDB" id="9797178at2"/>
<dbReference type="KEGG" id="stri:C7M71_028345"/>
<dbReference type="PANTHER" id="PTHR43877:SF1">
    <property type="entry name" value="ACETYLTRANSFERASE"/>
    <property type="match status" value="1"/>
</dbReference>
<dbReference type="SUPFAM" id="SSF55729">
    <property type="entry name" value="Acyl-CoA N-acyltransferases (Nat)"/>
    <property type="match status" value="1"/>
</dbReference>
<sequence length="173" mass="18382">MIERTGVVRARPEEPEDAPAVRRVHMAAFPGPAEADLVDTLRKDPAWLPGLSWVAADHRGLVIAHALLTRLAVGDGKALALAPVAVAPEWQRRGVGTLLVRAALEAAGAAGERLVVVLGDPRYYGRFGFTPASRHGVSGPYEVPDALFQALPLADQDGTPRGTAVYPPPFDEL</sequence>
<reference evidence="5" key="1">
    <citation type="submission" date="2018-07" db="EMBL/GenBank/DDBJ databases">
        <title>Streptacidiphilus bronchialis DSM 106435 chromosome.</title>
        <authorList>
            <person name="Batra D."/>
            <person name="Gulvik C.A."/>
        </authorList>
    </citation>
    <scope>NUCLEOTIDE SEQUENCE [LARGE SCALE GENOMIC DNA]</scope>
    <source>
        <strain evidence="5">DSM 106435</strain>
    </source>
</reference>
<dbReference type="InterPro" id="IPR050832">
    <property type="entry name" value="Bact_Acetyltransf"/>
</dbReference>
<evidence type="ECO:0000256" key="1">
    <source>
        <dbReference type="ARBA" id="ARBA00022679"/>
    </source>
</evidence>
<dbReference type="AlphaFoldDB" id="A0A345T406"/>
<evidence type="ECO:0000256" key="2">
    <source>
        <dbReference type="ARBA" id="ARBA00023315"/>
    </source>
</evidence>
<keyword evidence="5" id="KW-1185">Reference proteome</keyword>
<dbReference type="InterPro" id="IPR016181">
    <property type="entry name" value="Acyl_CoA_acyltransferase"/>
</dbReference>
<evidence type="ECO:0000313" key="4">
    <source>
        <dbReference type="EMBL" id="AXI80711.1"/>
    </source>
</evidence>
<accession>A0A345T406</accession>
<organism evidence="4 5">
    <name type="scientific">Peterkaempfera bronchialis</name>
    <dbReference type="NCBI Taxonomy" id="2126346"/>
    <lineage>
        <taxon>Bacteria</taxon>
        <taxon>Bacillati</taxon>
        <taxon>Actinomycetota</taxon>
        <taxon>Actinomycetes</taxon>
        <taxon>Kitasatosporales</taxon>
        <taxon>Streptomycetaceae</taxon>
        <taxon>Peterkaempfera</taxon>
    </lineage>
</organism>
<dbReference type="PROSITE" id="PS51186">
    <property type="entry name" value="GNAT"/>
    <property type="match status" value="1"/>
</dbReference>
<feature type="domain" description="N-acetyltransferase" evidence="3">
    <location>
        <begin position="8"/>
        <end position="154"/>
    </location>
</feature>
<keyword evidence="1 4" id="KW-0808">Transferase</keyword>